<dbReference type="Proteomes" id="UP000306319">
    <property type="component" value="Unassembled WGS sequence"/>
</dbReference>
<evidence type="ECO:0000313" key="2">
    <source>
        <dbReference type="Proteomes" id="UP000306319"/>
    </source>
</evidence>
<organism evidence="1 2">
    <name type="scientific">Lepagella muris</name>
    <dbReference type="NCBI Taxonomy" id="3032870"/>
    <lineage>
        <taxon>Bacteria</taxon>
        <taxon>Pseudomonadati</taxon>
        <taxon>Bacteroidota</taxon>
        <taxon>Bacteroidia</taxon>
        <taxon>Bacteroidales</taxon>
        <taxon>Muribaculaceae</taxon>
        <taxon>Lepagella</taxon>
    </lineage>
</organism>
<keyword evidence="2" id="KW-1185">Reference proteome</keyword>
<comment type="caution">
    <text evidence="1">The sequence shown here is derived from an EMBL/GenBank/DDBJ whole genome shotgun (WGS) entry which is preliminary data.</text>
</comment>
<reference evidence="1" key="1">
    <citation type="submission" date="2019-04" db="EMBL/GenBank/DDBJ databases">
        <title>Microbes associate with the intestines of laboratory mice.</title>
        <authorList>
            <person name="Navarre W."/>
            <person name="Wong E."/>
            <person name="Huang K."/>
            <person name="Tropini C."/>
            <person name="Ng K."/>
            <person name="Yu B."/>
        </authorList>
    </citation>
    <scope>NUCLEOTIDE SEQUENCE</scope>
    <source>
        <strain evidence="1">NM04_E33</strain>
    </source>
</reference>
<gene>
    <name evidence="1" type="primary">rimP</name>
    <name evidence="1" type="ORF">E5331_13640</name>
</gene>
<protein>
    <submittedName>
        <fullName evidence="1">Ribosome assembly cofactor RimP</fullName>
    </submittedName>
</protein>
<evidence type="ECO:0000313" key="1">
    <source>
        <dbReference type="EMBL" id="TGY77618.1"/>
    </source>
</evidence>
<dbReference type="EMBL" id="SRYB01000022">
    <property type="protein sequence ID" value="TGY77618.1"/>
    <property type="molecule type" value="Genomic_DNA"/>
</dbReference>
<accession>A0AC61RF30</accession>
<sequence>MIDKTALAAFIEERLEGSDLFLVDLSISGQNEIRVEIDSDTSVDIDRCVDLTREIESAFDRDVEDYELEVGSSGLTTPFKVRRQYDKNLGNEVEVLTKGGKKYHGMLREVGDDAFTVVCEEKVKPEGAKRAVIEQVDHVFRYDEVKYTKYMLQF</sequence>
<proteinExistence type="predicted"/>
<name>A0AC61RF30_9BACT</name>